<dbReference type="PANTHER" id="PTHR45569:SF1">
    <property type="entry name" value="SENSOR PROTEIN KDPD"/>
    <property type="match status" value="1"/>
</dbReference>
<name>A0ABU1IXH9_9BACL</name>
<proteinExistence type="predicted"/>
<dbReference type="SUPFAM" id="SSF52402">
    <property type="entry name" value="Adenine nucleotide alpha hydrolases-like"/>
    <property type="match status" value="1"/>
</dbReference>
<reference evidence="2 3" key="1">
    <citation type="submission" date="2023-07" db="EMBL/GenBank/DDBJ databases">
        <title>Genomic Encyclopedia of Type Strains, Phase IV (KMG-IV): sequencing the most valuable type-strain genomes for metagenomic binning, comparative biology and taxonomic classification.</title>
        <authorList>
            <person name="Goeker M."/>
        </authorList>
    </citation>
    <scope>NUCLEOTIDE SEQUENCE [LARGE SCALE GENOMIC DNA]</scope>
    <source>
        <strain evidence="2 3">DSM 22170</strain>
    </source>
</reference>
<dbReference type="RefSeq" id="WP_188775914.1">
    <property type="nucleotide sequence ID" value="NZ_BMMB01000005.1"/>
</dbReference>
<organism evidence="2 3">
    <name type="scientific">Paenibacillus hunanensis</name>
    <dbReference type="NCBI Taxonomy" id="539262"/>
    <lineage>
        <taxon>Bacteria</taxon>
        <taxon>Bacillati</taxon>
        <taxon>Bacillota</taxon>
        <taxon>Bacilli</taxon>
        <taxon>Bacillales</taxon>
        <taxon>Paenibacillaceae</taxon>
        <taxon>Paenibacillus</taxon>
    </lineage>
</organism>
<dbReference type="Proteomes" id="UP001185028">
    <property type="component" value="Unassembled WGS sequence"/>
</dbReference>
<dbReference type="EC" id="2.7.13.3" evidence="2"/>
<sequence length="218" mass="25056">MNNEKIMVGVHYSLNGERLIRRGIRLAQLLNAPLIVLSVLSEPVSELDMNMQQYYNAWKKLTEEAGGTFIVKLNEDRELAEVIADVAHQHEVTQIIIGQSVRSFWEEITRGSFVNDLLEHLGAIDLHIVAVQRMKANLEETHEDGVEVDVIRTPKGYQIRYETDQPIIAEGVFFKEMHTDFENGLLKLHIDGEYQYLKVRKGLIVETEPLERMLEKST</sequence>
<evidence type="ECO:0000313" key="3">
    <source>
        <dbReference type="Proteomes" id="UP001185028"/>
    </source>
</evidence>
<accession>A0ABU1IXH9</accession>
<dbReference type="GO" id="GO:0004673">
    <property type="term" value="F:protein histidine kinase activity"/>
    <property type="evidence" value="ECO:0007669"/>
    <property type="project" value="UniProtKB-EC"/>
</dbReference>
<evidence type="ECO:0000259" key="1">
    <source>
        <dbReference type="Pfam" id="PF00582"/>
    </source>
</evidence>
<feature type="domain" description="UspA" evidence="1">
    <location>
        <begin position="4"/>
        <end position="120"/>
    </location>
</feature>
<dbReference type="EMBL" id="JAVDQH010000006">
    <property type="protein sequence ID" value="MDR6243943.1"/>
    <property type="molecule type" value="Genomic_DNA"/>
</dbReference>
<protein>
    <submittedName>
        <fullName evidence="2">Two-component system sensor histidine kinase KdpD</fullName>
        <ecNumber evidence="2">2.7.13.3</ecNumber>
    </submittedName>
</protein>
<comment type="caution">
    <text evidence="2">The sequence shown here is derived from an EMBL/GenBank/DDBJ whole genome shotgun (WGS) entry which is preliminary data.</text>
</comment>
<keyword evidence="2" id="KW-0418">Kinase</keyword>
<dbReference type="InterPro" id="IPR052023">
    <property type="entry name" value="Histidine_kinase_KdpD"/>
</dbReference>
<gene>
    <name evidence="2" type="ORF">JOC58_001836</name>
</gene>
<keyword evidence="3" id="KW-1185">Reference proteome</keyword>
<dbReference type="Pfam" id="PF00582">
    <property type="entry name" value="Usp"/>
    <property type="match status" value="1"/>
</dbReference>
<keyword evidence="2" id="KW-0808">Transferase</keyword>
<dbReference type="Gene3D" id="3.40.50.620">
    <property type="entry name" value="HUPs"/>
    <property type="match status" value="1"/>
</dbReference>
<dbReference type="InterPro" id="IPR006016">
    <property type="entry name" value="UspA"/>
</dbReference>
<evidence type="ECO:0000313" key="2">
    <source>
        <dbReference type="EMBL" id="MDR6243943.1"/>
    </source>
</evidence>
<dbReference type="PANTHER" id="PTHR45569">
    <property type="entry name" value="SENSOR PROTEIN KDPD"/>
    <property type="match status" value="1"/>
</dbReference>
<dbReference type="InterPro" id="IPR014729">
    <property type="entry name" value="Rossmann-like_a/b/a_fold"/>
</dbReference>